<feature type="compositionally biased region" description="Gly residues" evidence="5">
    <location>
        <begin position="645"/>
        <end position="655"/>
    </location>
</feature>
<evidence type="ECO:0000313" key="6">
    <source>
        <dbReference type="EMBL" id="KAI9639248.1"/>
    </source>
</evidence>
<keyword evidence="3" id="KW-0433">Leucine-rich repeat</keyword>
<dbReference type="GeneID" id="77729849"/>
<feature type="region of interest" description="Disordered" evidence="5">
    <location>
        <begin position="494"/>
        <end position="683"/>
    </location>
</feature>
<dbReference type="InterPro" id="IPR032675">
    <property type="entry name" value="LRR_dom_sf"/>
</dbReference>
<dbReference type="AlphaFoldDB" id="A0AA38HCX0"/>
<feature type="compositionally biased region" description="Low complexity" evidence="5">
    <location>
        <begin position="283"/>
        <end position="300"/>
    </location>
</feature>
<dbReference type="SMART" id="SM00369">
    <property type="entry name" value="LRR_TYP"/>
    <property type="match status" value="2"/>
</dbReference>
<keyword evidence="4" id="KW-0677">Repeat</keyword>
<dbReference type="SUPFAM" id="SSF52058">
    <property type="entry name" value="L domain-like"/>
    <property type="match status" value="1"/>
</dbReference>
<dbReference type="GO" id="GO:0005737">
    <property type="term" value="C:cytoplasm"/>
    <property type="evidence" value="ECO:0007669"/>
    <property type="project" value="UniProtKB-SubCell"/>
</dbReference>
<dbReference type="Gene3D" id="3.80.10.10">
    <property type="entry name" value="Ribonuclease Inhibitor"/>
    <property type="match status" value="1"/>
</dbReference>
<accession>A0AA38HCX0</accession>
<comment type="caution">
    <text evidence="6">The sequence shown here is derived from an EMBL/GenBank/DDBJ whole genome shotgun (WGS) entry which is preliminary data.</text>
</comment>
<evidence type="ECO:0000256" key="4">
    <source>
        <dbReference type="ARBA" id="ARBA00022737"/>
    </source>
</evidence>
<comment type="subcellular location">
    <subcellularLocation>
        <location evidence="1">Cytoplasm</location>
    </subcellularLocation>
</comment>
<reference evidence="6" key="1">
    <citation type="journal article" date="2022" name="G3 (Bethesda)">
        <title>High quality genome of the basidiomycete yeast Dioszegia hungarica PDD-24b-2 isolated from cloud water.</title>
        <authorList>
            <person name="Jarrige D."/>
            <person name="Haridas S."/>
            <person name="Bleykasten-Grosshans C."/>
            <person name="Joly M."/>
            <person name="Nadalig T."/>
            <person name="Sancelme M."/>
            <person name="Vuilleumier S."/>
            <person name="Grigoriev I.V."/>
            <person name="Amato P."/>
            <person name="Bringel F."/>
        </authorList>
    </citation>
    <scope>NUCLEOTIDE SEQUENCE</scope>
    <source>
        <strain evidence="6">PDD-24b-2</strain>
    </source>
</reference>
<dbReference type="RefSeq" id="XP_052949025.1">
    <property type="nucleotide sequence ID" value="XM_053090644.1"/>
</dbReference>
<evidence type="ECO:0000256" key="3">
    <source>
        <dbReference type="ARBA" id="ARBA00022614"/>
    </source>
</evidence>
<keyword evidence="2" id="KW-0963">Cytoplasm</keyword>
<dbReference type="PANTHER" id="PTHR15454">
    <property type="entry name" value="NISCHARIN RELATED"/>
    <property type="match status" value="1"/>
</dbReference>
<feature type="compositionally biased region" description="Polar residues" evidence="5">
    <location>
        <begin position="520"/>
        <end position="549"/>
    </location>
</feature>
<dbReference type="PANTHER" id="PTHR15454:SF69">
    <property type="entry name" value="SERINE_THREONINE-PROTEIN KINASE 11-INTERACTING PROTEIN"/>
    <property type="match status" value="1"/>
</dbReference>
<name>A0AA38HCX0_9TREE</name>
<dbReference type="Proteomes" id="UP001164286">
    <property type="component" value="Unassembled WGS sequence"/>
</dbReference>
<evidence type="ECO:0000313" key="7">
    <source>
        <dbReference type="Proteomes" id="UP001164286"/>
    </source>
</evidence>
<evidence type="ECO:0008006" key="8">
    <source>
        <dbReference type="Google" id="ProtNLM"/>
    </source>
</evidence>
<dbReference type="PROSITE" id="PS51450">
    <property type="entry name" value="LRR"/>
    <property type="match status" value="2"/>
</dbReference>
<keyword evidence="7" id="KW-1185">Reference proteome</keyword>
<protein>
    <recommendedName>
        <fullName evidence="8">L domain-like protein</fullName>
    </recommendedName>
</protein>
<organism evidence="6 7">
    <name type="scientific">Dioszegia hungarica</name>
    <dbReference type="NCBI Taxonomy" id="4972"/>
    <lineage>
        <taxon>Eukaryota</taxon>
        <taxon>Fungi</taxon>
        <taxon>Dikarya</taxon>
        <taxon>Basidiomycota</taxon>
        <taxon>Agaricomycotina</taxon>
        <taxon>Tremellomycetes</taxon>
        <taxon>Tremellales</taxon>
        <taxon>Bulleribasidiaceae</taxon>
        <taxon>Dioszegia</taxon>
    </lineage>
</organism>
<sequence>MADLFTRSKPPDAPLPGKDYLLILHKYLRTNLPRLAPSAPPPPSVLQQSYTLLTLGLDPSSQPLSRSLKVPLTLGFGSPSAPKGPIRPLTLRLPPDRLLYLLLRWQALPQNLAHVGRTDVPVEDGVPFTARGAAEREGRGTDGDVQSVRSWVGSMRSVSVGSMGMGMVTGGMKGWWGKEEPNEDQILLALYSWFNVLPALLIHPPFFSDPPIAELIEAGGYTQLGGVDVRVPLDVLRNLQVLELEAYDPRALLIPPSLTMRSLTVRDVQDGDDWIEELLTVPSSSPAVSSNPGLSAESASTPPPPAPRFPHLRHLSLPSTSLLALPSLPLTHLSSLDLSHNLLNAIPSSLSSLPSLASLNLSYNLITSVRNAPLALVGPTTTLNISHNRIDCLVGLDRCPSLQRVDVRYNDLVEVGEVGRLAVLPKVKEVWVAGNEFTSPNAPAVGGVGGGGGGDGWRVELGVMFAQEGREVIVDDTAFSWNEKRSIDAALAASGRGRPVAGSGHRKNPTAPAGMASPLIGSTSVVASKPPQSRPNGSVSATPTLSHRPSNLGHEEAETEAGPSRPRSKPASGQPSPLTAPASPTPSSATGATGAAGAGAGAGQGKKRRPRRLINLDSTDDPAEIRGGSMRLPPKSVLYEEEEGPGTGTGTGTGVKGKIATGEAGAGLGDGAESDLKDGQEGEEVAGAAKVTVVKKNRRARVSASMFEPS</sequence>
<dbReference type="InterPro" id="IPR001611">
    <property type="entry name" value="Leu-rich_rpt"/>
</dbReference>
<feature type="compositionally biased region" description="Low complexity" evidence="5">
    <location>
        <begin position="575"/>
        <end position="593"/>
    </location>
</feature>
<dbReference type="EMBL" id="JAKWFO010000001">
    <property type="protein sequence ID" value="KAI9639248.1"/>
    <property type="molecule type" value="Genomic_DNA"/>
</dbReference>
<feature type="compositionally biased region" description="Gly residues" evidence="5">
    <location>
        <begin position="594"/>
        <end position="604"/>
    </location>
</feature>
<feature type="region of interest" description="Disordered" evidence="5">
    <location>
        <begin position="283"/>
        <end position="309"/>
    </location>
</feature>
<proteinExistence type="predicted"/>
<dbReference type="InterPro" id="IPR003591">
    <property type="entry name" value="Leu-rich_rpt_typical-subtyp"/>
</dbReference>
<evidence type="ECO:0000256" key="5">
    <source>
        <dbReference type="SAM" id="MobiDB-lite"/>
    </source>
</evidence>
<gene>
    <name evidence="6" type="ORF">MKK02DRAFT_39544</name>
</gene>
<evidence type="ECO:0000256" key="2">
    <source>
        <dbReference type="ARBA" id="ARBA00022490"/>
    </source>
</evidence>
<evidence type="ECO:0000256" key="1">
    <source>
        <dbReference type="ARBA" id="ARBA00004496"/>
    </source>
</evidence>